<dbReference type="EMBL" id="LFZN01000006">
    <property type="protein sequence ID" value="KXT06406.1"/>
    <property type="molecule type" value="Genomic_DNA"/>
</dbReference>
<comment type="caution">
    <text evidence="1">The sequence shown here is derived from an EMBL/GenBank/DDBJ whole genome shotgun (WGS) entry which is preliminary data.</text>
</comment>
<name>A0A139HVH4_9PEZI</name>
<organism evidence="1 2">
    <name type="scientific">Pseudocercospora eumusae</name>
    <dbReference type="NCBI Taxonomy" id="321146"/>
    <lineage>
        <taxon>Eukaryota</taxon>
        <taxon>Fungi</taxon>
        <taxon>Dikarya</taxon>
        <taxon>Ascomycota</taxon>
        <taxon>Pezizomycotina</taxon>
        <taxon>Dothideomycetes</taxon>
        <taxon>Dothideomycetidae</taxon>
        <taxon>Mycosphaerellales</taxon>
        <taxon>Mycosphaerellaceae</taxon>
        <taxon>Pseudocercospora</taxon>
    </lineage>
</organism>
<accession>A0A139HVH4</accession>
<dbReference type="AlphaFoldDB" id="A0A139HVH4"/>
<evidence type="ECO:0000313" key="1">
    <source>
        <dbReference type="EMBL" id="KXT06409.1"/>
    </source>
</evidence>
<evidence type="ECO:0000313" key="2">
    <source>
        <dbReference type="Proteomes" id="UP000070133"/>
    </source>
</evidence>
<protein>
    <submittedName>
        <fullName evidence="1">Uncharacterized protein</fullName>
    </submittedName>
</protein>
<dbReference type="EMBL" id="LFZN01000006">
    <property type="protein sequence ID" value="KXT06408.1"/>
    <property type="molecule type" value="Genomic_DNA"/>
</dbReference>
<reference evidence="1 2" key="1">
    <citation type="submission" date="2015-07" db="EMBL/GenBank/DDBJ databases">
        <title>Comparative genomics of the Sigatoka disease complex on banana suggests a link between parallel evolutionary changes in Pseudocercospora fijiensis and Pseudocercospora eumusae and increased virulence on the banana host.</title>
        <authorList>
            <person name="Chang T.-C."/>
            <person name="Salvucci A."/>
            <person name="Crous P.W."/>
            <person name="Stergiopoulos I."/>
        </authorList>
    </citation>
    <scope>NUCLEOTIDE SEQUENCE [LARGE SCALE GENOMIC DNA]</scope>
    <source>
        <strain evidence="1 2">CBS 114824</strain>
    </source>
</reference>
<keyword evidence="2" id="KW-1185">Reference proteome</keyword>
<dbReference type="OrthoDB" id="10263073at2759"/>
<gene>
    <name evidence="1" type="ORF">AC578_6065</name>
</gene>
<dbReference type="Proteomes" id="UP000070133">
    <property type="component" value="Unassembled WGS sequence"/>
</dbReference>
<sequence length="99" mass="10724">MQTKALAESVDRKKSSQPWAPSILWMSKNLLSRGGVAQKLPFKNPLARIYKAESLLGGGTGCEHVRCVLPSFPLSSHRLVLAARPDIITAARVTPQEGS</sequence>
<proteinExistence type="predicted"/>
<dbReference type="EMBL" id="LFZN01000006">
    <property type="protein sequence ID" value="KXT06409.1"/>
    <property type="molecule type" value="Genomic_DNA"/>
</dbReference>